<proteinExistence type="predicted"/>
<reference evidence="2" key="1">
    <citation type="submission" date="2019-03" db="EMBL/GenBank/DDBJ databases">
        <title>Lake Tanganyika Metagenome-Assembled Genomes (MAGs).</title>
        <authorList>
            <person name="Tran P."/>
        </authorList>
    </citation>
    <scope>NUCLEOTIDE SEQUENCE</scope>
    <source>
        <strain evidence="2">M_DeepCast_50m_m2_156</strain>
    </source>
</reference>
<dbReference type="SUPFAM" id="SSF101960">
    <property type="entry name" value="Stabilizer of iron transporter SufD"/>
    <property type="match status" value="1"/>
</dbReference>
<dbReference type="GO" id="GO:0016226">
    <property type="term" value="P:iron-sulfur cluster assembly"/>
    <property type="evidence" value="ECO:0007669"/>
    <property type="project" value="InterPro"/>
</dbReference>
<comment type="caution">
    <text evidence="2">The sequence shown here is derived from an EMBL/GenBank/DDBJ whole genome shotgun (WGS) entry which is preliminary data.</text>
</comment>
<protein>
    <submittedName>
        <fullName evidence="2">SufD family Fe-S cluster assembly protein</fullName>
    </submittedName>
</protein>
<accession>A0A8T4C7R8</accession>
<dbReference type="PANTHER" id="PTHR43575:SF1">
    <property type="entry name" value="PROTEIN ABCI7, CHLOROPLASTIC"/>
    <property type="match status" value="1"/>
</dbReference>
<dbReference type="Pfam" id="PF01458">
    <property type="entry name" value="SUFBD_core"/>
    <property type="match status" value="1"/>
</dbReference>
<evidence type="ECO:0000259" key="1">
    <source>
        <dbReference type="Pfam" id="PF01458"/>
    </source>
</evidence>
<sequence>MVMKKSPSSQSVSWRNRQQLAQKSFPSLKDVSFTYGLDISSSIKPFDYAQISTAASHDPIFALNERVESGISVMDYSTASAAFPFVDSLIGSLLSSESKLELFHLSNVKNVLVMVVPENTHATSPIAIVPGKSIFEHVFIFVGKNSRVSFVHLEKDLQKTGVNYRSSVVEIFAEENAHVAYSSIQSFSSTVERVSFKRSRVSTNARVDWFWSELGSSFVKSDVSSFLVGENASSQNVCVHVQNNAQIFDLDARAIHTHPQTKSTLLSRGVLDGESKNVYKGLIRMTKDAPHSHGEQRADVLVLSPTAEADPVPMLEIEGSDIQCSHAATVSRLDASKLFYLSSRGLDDSVARALYIYGFLDHALSRFPSAEIISESRSRILRKLGLSSLNVEESLLVSPPQVMV</sequence>
<organism evidence="2 3">
    <name type="scientific">Candidatus Iainarchaeum sp</name>
    <dbReference type="NCBI Taxonomy" id="3101447"/>
    <lineage>
        <taxon>Archaea</taxon>
        <taxon>Candidatus Iainarchaeota</taxon>
        <taxon>Candidatus Iainarchaeia</taxon>
        <taxon>Candidatus Iainarchaeales</taxon>
        <taxon>Candidatus Iainarchaeaceae</taxon>
        <taxon>Candidatus Iainarchaeum</taxon>
    </lineage>
</organism>
<evidence type="ECO:0000313" key="2">
    <source>
        <dbReference type="EMBL" id="MBM3282357.1"/>
    </source>
</evidence>
<dbReference type="AlphaFoldDB" id="A0A8T4C7R8"/>
<evidence type="ECO:0000313" key="3">
    <source>
        <dbReference type="Proteomes" id="UP000774699"/>
    </source>
</evidence>
<gene>
    <name evidence="2" type="ORF">FJY86_03390</name>
</gene>
<dbReference type="Proteomes" id="UP000774699">
    <property type="component" value="Unassembled WGS sequence"/>
</dbReference>
<dbReference type="EMBL" id="VGJJ01000026">
    <property type="protein sequence ID" value="MBM3282357.1"/>
    <property type="molecule type" value="Genomic_DNA"/>
</dbReference>
<dbReference type="InterPro" id="IPR055346">
    <property type="entry name" value="Fe-S_cluster_assembly_SufBD"/>
</dbReference>
<dbReference type="InterPro" id="IPR000825">
    <property type="entry name" value="SUF_FeS_clus_asmbl_SufBD_core"/>
</dbReference>
<name>A0A8T4C7R8_9ARCH</name>
<feature type="domain" description="SUF system FeS cluster assembly SufBD core" evidence="1">
    <location>
        <begin position="132"/>
        <end position="359"/>
    </location>
</feature>
<dbReference type="InterPro" id="IPR037284">
    <property type="entry name" value="SUF_FeS_clus_asmbl_SufBD_sf"/>
</dbReference>
<dbReference type="PANTHER" id="PTHR43575">
    <property type="entry name" value="PROTEIN ABCI7, CHLOROPLASTIC"/>
    <property type="match status" value="1"/>
</dbReference>